<evidence type="ECO:0000256" key="6">
    <source>
        <dbReference type="ARBA" id="ARBA00034115"/>
    </source>
</evidence>
<dbReference type="KEGG" id="lak:106172634"/>
<evidence type="ECO:0000256" key="8">
    <source>
        <dbReference type="ARBA" id="ARBA00037173"/>
    </source>
</evidence>
<evidence type="ECO:0000256" key="3">
    <source>
        <dbReference type="ARBA" id="ARBA00022898"/>
    </source>
</evidence>
<dbReference type="InterPro" id="IPR022644">
    <property type="entry name" value="De-COase2_N"/>
</dbReference>
<dbReference type="PRINTS" id="PR01179">
    <property type="entry name" value="ODADCRBXLASE"/>
</dbReference>
<dbReference type="CDD" id="cd00622">
    <property type="entry name" value="PLPDE_III_ODC"/>
    <property type="match status" value="2"/>
</dbReference>
<dbReference type="OrthoDB" id="5034579at2759"/>
<dbReference type="EC" id="4.1.1.17" evidence="7"/>
<keyword evidence="12" id="KW-1185">Reference proteome</keyword>
<evidence type="ECO:0000256" key="4">
    <source>
        <dbReference type="ARBA" id="ARBA00023115"/>
    </source>
</evidence>
<dbReference type="FunFam" id="3.20.20.10:FF:000005">
    <property type="entry name" value="Ornithine decarboxylase"/>
    <property type="match status" value="2"/>
</dbReference>
<dbReference type="InterPro" id="IPR009006">
    <property type="entry name" value="Ala_racemase/Decarboxylase_C"/>
</dbReference>
<organism evidence="12 13">
    <name type="scientific">Lingula anatina</name>
    <name type="common">Brachiopod</name>
    <name type="synonym">Lingula unguis</name>
    <dbReference type="NCBI Taxonomy" id="7574"/>
    <lineage>
        <taxon>Eukaryota</taxon>
        <taxon>Metazoa</taxon>
        <taxon>Spiralia</taxon>
        <taxon>Lophotrochozoa</taxon>
        <taxon>Brachiopoda</taxon>
        <taxon>Linguliformea</taxon>
        <taxon>Lingulata</taxon>
        <taxon>Lingulida</taxon>
        <taxon>Linguloidea</taxon>
        <taxon>Lingulidae</taxon>
        <taxon>Lingula</taxon>
    </lineage>
</organism>
<dbReference type="RefSeq" id="XP_013408881.1">
    <property type="nucleotide sequence ID" value="XM_013553427.1"/>
</dbReference>
<dbReference type="Pfam" id="PF02784">
    <property type="entry name" value="Orn_Arg_deC_N"/>
    <property type="match status" value="2"/>
</dbReference>
<dbReference type="STRING" id="7574.A0A1S3JFF3"/>
<evidence type="ECO:0000256" key="10">
    <source>
        <dbReference type="ARBA" id="ARBA00049127"/>
    </source>
</evidence>
<dbReference type="Gene3D" id="2.40.37.10">
    <property type="entry name" value="Lyase, Ornithine Decarboxylase, Chain A, domain 1"/>
    <property type="match status" value="2"/>
</dbReference>
<dbReference type="GO" id="GO:0005737">
    <property type="term" value="C:cytoplasm"/>
    <property type="evidence" value="ECO:0007669"/>
    <property type="project" value="TreeGrafter"/>
</dbReference>
<evidence type="ECO:0000256" key="5">
    <source>
        <dbReference type="ARBA" id="ARBA00023239"/>
    </source>
</evidence>
<dbReference type="GeneID" id="106172634"/>
<dbReference type="GO" id="GO:0004586">
    <property type="term" value="F:ornithine decarboxylase activity"/>
    <property type="evidence" value="ECO:0007669"/>
    <property type="project" value="UniProtKB-EC"/>
</dbReference>
<evidence type="ECO:0000313" key="14">
    <source>
        <dbReference type="RefSeq" id="XP_013408882.1"/>
    </source>
</evidence>
<dbReference type="InterPro" id="IPR000183">
    <property type="entry name" value="Orn/DAP/Arg_de-COase"/>
</dbReference>
<evidence type="ECO:0000256" key="1">
    <source>
        <dbReference type="ARBA" id="ARBA00001933"/>
    </source>
</evidence>
<comment type="pathway">
    <text evidence="6">Amine and polyamine biosynthesis; putrescine biosynthesis via L-ornithine pathway; putrescine from L-ornithine: step 1/1.</text>
</comment>
<sequence>MTTVRPETTQDIESIPGRHNNQAILQVINEKILERTDRRPFYIVNLNDIVNKHKHWVELMPRVKPFYAVKCNNTEPVVKTIAALGAGFDCSNSAEFQQVLTHGVGTDRIIYAHPCKDPQDIKRASEQGVDLMTFDNEYELVKIKNLYPDARLVLRIHPRVDKTRYTFGNMYGCALDQCNELIVRAKEMKLTVVGVSFHIGDTCFDSMAYQNTIRLCHEIFDEAKAIGYNFSLLDIGGGFPGYAVKGKPTFADVAKDINTALDEYFPKEENVVVIAEPGTYYVQSAFTLALRVIGKRVLRSAASDMDHEQSFLYYLNDGIHGSFFFTVLVDKAIPGFRVIKKKRYHNKMTTARPRITQDIERHPGRHNNQAILKVIQEKIMEEKDRRPFYIVNLDDIVNKHKHWVKLMPRVKPFYAVKCNNTEPVVKTIAALGAGFDCASSAEFQQVLNQGVGTDRIIYAHPCKDPQDIKRASEQGVDLMTFDNKYELIKIQSLFPDARLVLRICPQVNKGVYEYGEMYGCAVDQCKVLLEKAKEMTLVVVGVSFHIGGFCFDSMAYQNTIRLCREIFDEAKAIGYNFSLLDIGGGFPGYAVKGKPTFADVAKDINTALDEYFPKEENVVVIAEPGTYYVQSAFTLALRVIGKRVQRSAPSDKDPEQSYVYYLNDGMHGAFLFTMPSYVERLNAEFYVFKEKDKMPVYQSTLWGPTLSPTDLLVQNILLPELDIGDWLYVPNMGAYTTVLATSFNGIARPELFCLVSDEIKAGRGI</sequence>
<comment type="cofactor">
    <cofactor evidence="1">
        <name>pyridoxal 5'-phosphate</name>
        <dbReference type="ChEBI" id="CHEBI:597326"/>
    </cofactor>
</comment>
<dbReference type="PANTHER" id="PTHR11482">
    <property type="entry name" value="ARGININE/DIAMINOPIMELATE/ORNITHINE DECARBOXYLASE"/>
    <property type="match status" value="1"/>
</dbReference>
<name>A0A1S3JFF3_LINAN</name>
<evidence type="ECO:0000259" key="11">
    <source>
        <dbReference type="Pfam" id="PF02784"/>
    </source>
</evidence>
<dbReference type="InterPro" id="IPR022653">
    <property type="entry name" value="De-COase2_pyr-phos_BS"/>
</dbReference>
<comment type="catalytic activity">
    <reaction evidence="10">
        <text>L-ornithine + H(+) = putrescine + CO2</text>
        <dbReference type="Rhea" id="RHEA:22964"/>
        <dbReference type="ChEBI" id="CHEBI:15378"/>
        <dbReference type="ChEBI" id="CHEBI:16526"/>
        <dbReference type="ChEBI" id="CHEBI:46911"/>
        <dbReference type="ChEBI" id="CHEBI:326268"/>
        <dbReference type="EC" id="4.1.1.17"/>
    </reaction>
</comment>
<dbReference type="PANTHER" id="PTHR11482:SF6">
    <property type="entry name" value="ORNITHINE DECARBOXYLASE 1-RELATED"/>
    <property type="match status" value="1"/>
</dbReference>
<keyword evidence="4" id="KW-0620">Polyamine biosynthesis</keyword>
<evidence type="ECO:0000256" key="9">
    <source>
        <dbReference type="ARBA" id="ARBA00046672"/>
    </source>
</evidence>
<dbReference type="Gene3D" id="3.20.20.10">
    <property type="entry name" value="Alanine racemase"/>
    <property type="match status" value="2"/>
</dbReference>
<reference evidence="13 14" key="1">
    <citation type="submission" date="2025-04" db="UniProtKB">
        <authorList>
            <consortium name="RefSeq"/>
        </authorList>
    </citation>
    <scope>IDENTIFICATION</scope>
    <source>
        <tissue evidence="13 14">Gonads</tissue>
    </source>
</reference>
<dbReference type="AlphaFoldDB" id="A0A1S3JFF3"/>
<dbReference type="Proteomes" id="UP000085678">
    <property type="component" value="Unplaced"/>
</dbReference>
<evidence type="ECO:0000313" key="12">
    <source>
        <dbReference type="Proteomes" id="UP000085678"/>
    </source>
</evidence>
<evidence type="ECO:0000256" key="7">
    <source>
        <dbReference type="ARBA" id="ARBA00034138"/>
    </source>
</evidence>
<feature type="domain" description="Orn/DAP/Arg decarboxylase 2 N-terminal" evidence="11">
    <location>
        <begin position="47"/>
        <end position="282"/>
    </location>
</feature>
<protein>
    <recommendedName>
        <fullName evidence="7">ornithine decarboxylase</fullName>
        <ecNumber evidence="7">4.1.1.17</ecNumber>
    </recommendedName>
</protein>
<dbReference type="SUPFAM" id="SSF50621">
    <property type="entry name" value="Alanine racemase C-terminal domain-like"/>
    <property type="match status" value="2"/>
</dbReference>
<dbReference type="PRINTS" id="PR01182">
    <property type="entry name" value="ORNDCRBXLASE"/>
</dbReference>
<feature type="domain" description="Orn/DAP/Arg decarboxylase 2 N-terminal" evidence="11">
    <location>
        <begin position="393"/>
        <end position="629"/>
    </location>
</feature>
<accession>A0A1S3JFF3</accession>
<keyword evidence="5" id="KW-0456">Lyase</keyword>
<dbReference type="PROSITE" id="PS00878">
    <property type="entry name" value="ODR_DC_2_1"/>
    <property type="match status" value="2"/>
</dbReference>
<comment type="similarity">
    <text evidence="2">Belongs to the Orn/Lys/Arg decarboxylase class-II family.</text>
</comment>
<dbReference type="InterPro" id="IPR029066">
    <property type="entry name" value="PLP-binding_barrel"/>
</dbReference>
<dbReference type="GO" id="GO:0033387">
    <property type="term" value="P:putrescine biosynthetic process from arginine, via ornithine"/>
    <property type="evidence" value="ECO:0007669"/>
    <property type="project" value="TreeGrafter"/>
</dbReference>
<evidence type="ECO:0000313" key="13">
    <source>
        <dbReference type="RefSeq" id="XP_013408881.1"/>
    </source>
</evidence>
<dbReference type="RefSeq" id="XP_013408882.1">
    <property type="nucleotide sequence ID" value="XM_013553428.1"/>
</dbReference>
<dbReference type="InterPro" id="IPR002433">
    <property type="entry name" value="Orn_de-COase"/>
</dbReference>
<comment type="subunit">
    <text evidence="9">Homodimer. Only the dimer is catalytically active, as the active sites are constructed of residues from both monomers.</text>
</comment>
<dbReference type="SUPFAM" id="SSF51419">
    <property type="entry name" value="PLP-binding barrel"/>
    <property type="match status" value="2"/>
</dbReference>
<gene>
    <name evidence="13 14" type="primary">LOC106172634</name>
</gene>
<evidence type="ECO:0000256" key="2">
    <source>
        <dbReference type="ARBA" id="ARBA00008872"/>
    </source>
</evidence>
<keyword evidence="3" id="KW-0663">Pyridoxal phosphate</keyword>
<comment type="function">
    <text evidence="8">Catalyzes the first and rate-limiting step of polyamine biosynthesis that converts ornithine into putrescine, which is the precursor for the polyamines, spermidine and spermine. Polyamines are essential for cell proliferation and are implicated in cellular processes, ranging from DNA replication to apoptosis.</text>
</comment>
<proteinExistence type="inferred from homology"/>